<dbReference type="SUPFAM" id="SSF63411">
    <property type="entry name" value="LuxS/MPP-like metallohydrolase"/>
    <property type="match status" value="4"/>
</dbReference>
<sequence>MNIHNKLILSITCVCSLIAGCNSTVKLPEVQPVVNTQPVEIIKSPRDDRAYQYLQLNNQLKVLLVSDPNSEQSIASLSVGVGSYHNPKSQPGLAHFVEHMLFLGSKKYPEPSGYFNFIETKGGSSNAYTAKDHTNYYFSIPNEHYQGALDRFSDYFKNPLFAPVYVDKERTAVDNEWSKRKSHDGVILQRVRAHTGNPQHPSSQISVGNLQTLTDKPNSKLLDEAIAFYKKHYSANQMNLVLAGPQNLAELAQLAKQHFADINNNQAQTQEISIPGITADNLNQHIYYQPQQTHKLLFIEFALQDNSDDWQYQANRYLSYILSSEEPGTLGEYLRKQNLAISSSVQFAPDYYGKDGFVQIHVSLTDSGVNKVDQIIAATLSYINLIRTQGINQQYYQELAAMAMDEFNNNAKGNLMHTAVNLSAAMFDVPPQNLLNRSSVFAEFNPSKIEQVLAQMTVENMRVWHVYPQVTVEQSIPHYDGKYAVKQISAQEQADWLNASENIAMQLPKTNELFDTQEDLGIATELTQPTQIYHQDGIEAWLSHSRKFQHNQGWMELIINTDVGDWDGQYKVASRVFLNMFEQHLIALRDKASRAGIDIHIQPYWGGSMRFKIQGKSAKHLLLAEQLLQALVNYQPSKQEFNQALTKYQEQLANKALDTPAQQAQRLLTQLVYTALTDDQLLQASKYVNLAVVNKFKQQLLNRNKVLIFAFGAYRQHELLSAIDTYSQILPAERKRIDRYKKPLMPIHAGEQLNFSHKVKHTDHAVLDAFIAPRASLKDSLSLKVLNNFYHSAFFAELRTEEQLGYQVSSMAFDYQLKPIFAMLVQSNNTNYKALKKRMDKFRKDFASKINQLTQAEFEQARDGLLSHYQQAPNNLYEEAGQYVYDFFDNQTQFDSKKRSIELLQQLTLQDIQQQYRNMIVGNKQMELLIQLRGSKSL</sequence>
<evidence type="ECO:0000256" key="12">
    <source>
        <dbReference type="ARBA" id="ARBA00031184"/>
    </source>
</evidence>
<evidence type="ECO:0000259" key="15">
    <source>
        <dbReference type="Pfam" id="PF00675"/>
    </source>
</evidence>
<comment type="caution">
    <text evidence="19">The sequence shown here is derived from an EMBL/GenBank/DDBJ whole genome shotgun (WGS) entry which is preliminary data.</text>
</comment>
<evidence type="ECO:0000256" key="8">
    <source>
        <dbReference type="ARBA" id="ARBA00022801"/>
    </source>
</evidence>
<accession>W7QJ32</accession>
<keyword evidence="6" id="KW-0645">Protease</keyword>
<dbReference type="GO" id="GO:0046872">
    <property type="term" value="F:metal ion binding"/>
    <property type="evidence" value="ECO:0007669"/>
    <property type="project" value="UniProtKB-KW"/>
</dbReference>
<dbReference type="FunFam" id="3.30.830.10:FF:000012">
    <property type="entry name" value="Protease 3"/>
    <property type="match status" value="1"/>
</dbReference>
<organism evidence="19 20">
    <name type="scientific">Catenovulum agarivorans DS-2</name>
    <dbReference type="NCBI Taxonomy" id="1328313"/>
    <lineage>
        <taxon>Bacteria</taxon>
        <taxon>Pseudomonadati</taxon>
        <taxon>Pseudomonadota</taxon>
        <taxon>Gammaproteobacteria</taxon>
        <taxon>Alteromonadales</taxon>
        <taxon>Alteromonadaceae</taxon>
        <taxon>Catenovulum</taxon>
    </lineage>
</organism>
<evidence type="ECO:0000256" key="1">
    <source>
        <dbReference type="ARBA" id="ARBA00001947"/>
    </source>
</evidence>
<dbReference type="Pfam" id="PF00675">
    <property type="entry name" value="Peptidase_M16"/>
    <property type="match status" value="1"/>
</dbReference>
<reference evidence="19 20" key="1">
    <citation type="journal article" date="2014" name="Genome Announc.">
        <title>Draft Genome Sequence of the Agar-Degrading Bacterium Catenovulum sp. Strain DS-2, Isolated from Intestines of Haliotis diversicolor.</title>
        <authorList>
            <person name="Shan D."/>
            <person name="Li X."/>
            <person name="Gu Z."/>
            <person name="Wei G."/>
            <person name="Gao Z."/>
            <person name="Shao Z."/>
        </authorList>
    </citation>
    <scope>NUCLEOTIDE SEQUENCE [LARGE SCALE GENOMIC DNA]</scope>
    <source>
        <strain evidence="19 20">DS-2</strain>
    </source>
</reference>
<evidence type="ECO:0000256" key="2">
    <source>
        <dbReference type="ARBA" id="ARBA00002184"/>
    </source>
</evidence>
<dbReference type="Pfam" id="PF22456">
    <property type="entry name" value="PqqF-like_C_4"/>
    <property type="match status" value="1"/>
</dbReference>
<dbReference type="InterPro" id="IPR054734">
    <property type="entry name" value="PqqF-like_C_4"/>
</dbReference>
<dbReference type="EMBL" id="ARZY01000066">
    <property type="protein sequence ID" value="EWH08133.1"/>
    <property type="molecule type" value="Genomic_DNA"/>
</dbReference>
<dbReference type="PROSITE" id="PS00143">
    <property type="entry name" value="INSULINASE"/>
    <property type="match status" value="1"/>
</dbReference>
<evidence type="ECO:0000256" key="9">
    <source>
        <dbReference type="ARBA" id="ARBA00022833"/>
    </source>
</evidence>
<comment type="cofactor">
    <cofactor evidence="1">
        <name>Zn(2+)</name>
        <dbReference type="ChEBI" id="CHEBI:29105"/>
    </cofactor>
</comment>
<dbReference type="EC" id="3.4.24.55" evidence="4"/>
<protein>
    <recommendedName>
        <fullName evidence="5">Protease 3</fullName>
        <ecNumber evidence="4">3.4.24.55</ecNumber>
    </recommendedName>
    <alternativeName>
        <fullName evidence="13">Pitrilysin</fullName>
    </alternativeName>
    <alternativeName>
        <fullName evidence="12">Protease III</fullName>
    </alternativeName>
    <alternativeName>
        <fullName evidence="11">Protease pi</fullName>
    </alternativeName>
</protein>
<dbReference type="PANTHER" id="PTHR43690:SF18">
    <property type="entry name" value="INSULIN-DEGRADING ENZYME-RELATED"/>
    <property type="match status" value="1"/>
</dbReference>
<dbReference type="RefSeq" id="WP_035016639.1">
    <property type="nucleotide sequence ID" value="NZ_ARZY01000066.1"/>
</dbReference>
<evidence type="ECO:0000256" key="3">
    <source>
        <dbReference type="ARBA" id="ARBA00007261"/>
    </source>
</evidence>
<dbReference type="InterPro" id="IPR032632">
    <property type="entry name" value="Peptidase_M16_M"/>
</dbReference>
<evidence type="ECO:0000256" key="6">
    <source>
        <dbReference type="ARBA" id="ARBA00022670"/>
    </source>
</evidence>
<dbReference type="InterPro" id="IPR001431">
    <property type="entry name" value="Pept_M16_Zn_BS"/>
</dbReference>
<keyword evidence="9" id="KW-0862">Zinc</keyword>
<dbReference type="Proteomes" id="UP000019276">
    <property type="component" value="Unassembled WGS sequence"/>
</dbReference>
<evidence type="ECO:0000256" key="11">
    <source>
        <dbReference type="ARBA" id="ARBA00029597"/>
    </source>
</evidence>
<dbReference type="OrthoDB" id="9811314at2"/>
<dbReference type="Gene3D" id="3.30.830.10">
    <property type="entry name" value="Metalloenzyme, LuxS/M16 peptidase-like"/>
    <property type="match status" value="4"/>
</dbReference>
<gene>
    <name evidence="19" type="ORF">DS2_18900</name>
</gene>
<evidence type="ECO:0000256" key="4">
    <source>
        <dbReference type="ARBA" id="ARBA00012449"/>
    </source>
</evidence>
<dbReference type="AlphaFoldDB" id="W7QJ32"/>
<proteinExistence type="inferred from homology"/>
<dbReference type="PATRIC" id="fig|1328313.3.peg.3858"/>
<evidence type="ECO:0000259" key="18">
    <source>
        <dbReference type="Pfam" id="PF22456"/>
    </source>
</evidence>
<dbReference type="InterPro" id="IPR011765">
    <property type="entry name" value="Pept_M16_N"/>
</dbReference>
<dbReference type="eggNOG" id="COG1025">
    <property type="taxonomic scope" value="Bacteria"/>
</dbReference>
<dbReference type="Pfam" id="PF05193">
    <property type="entry name" value="Peptidase_M16_C"/>
    <property type="match status" value="1"/>
</dbReference>
<dbReference type="STRING" id="1328313.DS2_18900"/>
<feature type="domain" description="Peptidase M16 N-terminal" evidence="15">
    <location>
        <begin position="61"/>
        <end position="184"/>
    </location>
</feature>
<keyword evidence="8" id="KW-0378">Hydrolase</keyword>
<comment type="function">
    <text evidence="2">Endopeptidase that degrades small peptides of less than 7 kDa, such as glucagon and insulin.</text>
</comment>
<evidence type="ECO:0000256" key="13">
    <source>
        <dbReference type="ARBA" id="ARBA00033450"/>
    </source>
</evidence>
<dbReference type="InterPro" id="IPR011249">
    <property type="entry name" value="Metalloenz_LuxS/M16"/>
</dbReference>
<keyword evidence="10" id="KW-0482">Metalloprotease</keyword>
<evidence type="ECO:0000256" key="5">
    <source>
        <dbReference type="ARBA" id="ARBA00017565"/>
    </source>
</evidence>
<evidence type="ECO:0000259" key="16">
    <source>
        <dbReference type="Pfam" id="PF05193"/>
    </source>
</evidence>
<evidence type="ECO:0000256" key="7">
    <source>
        <dbReference type="ARBA" id="ARBA00022723"/>
    </source>
</evidence>
<keyword evidence="20" id="KW-1185">Reference proteome</keyword>
<dbReference type="GO" id="GO:0006508">
    <property type="term" value="P:proteolysis"/>
    <property type="evidence" value="ECO:0007669"/>
    <property type="project" value="UniProtKB-KW"/>
</dbReference>
<evidence type="ECO:0000256" key="10">
    <source>
        <dbReference type="ARBA" id="ARBA00023049"/>
    </source>
</evidence>
<dbReference type="Pfam" id="PF16187">
    <property type="entry name" value="Peptidase_M16_M"/>
    <property type="match status" value="1"/>
</dbReference>
<dbReference type="InterPro" id="IPR050626">
    <property type="entry name" value="Peptidase_M16"/>
</dbReference>
<dbReference type="PROSITE" id="PS51257">
    <property type="entry name" value="PROKAR_LIPOPROTEIN"/>
    <property type="match status" value="1"/>
</dbReference>
<feature type="domain" description="Coenzyme PQQ synthesis protein F-like C-terminal lobe" evidence="18">
    <location>
        <begin position="786"/>
        <end position="883"/>
    </location>
</feature>
<evidence type="ECO:0000313" key="19">
    <source>
        <dbReference type="EMBL" id="EWH08133.1"/>
    </source>
</evidence>
<dbReference type="GO" id="GO:0004222">
    <property type="term" value="F:metalloendopeptidase activity"/>
    <property type="evidence" value="ECO:0007669"/>
    <property type="project" value="UniProtKB-EC"/>
</dbReference>
<evidence type="ECO:0000256" key="14">
    <source>
        <dbReference type="RuleBase" id="RU004447"/>
    </source>
</evidence>
<dbReference type="PANTHER" id="PTHR43690">
    <property type="entry name" value="NARDILYSIN"/>
    <property type="match status" value="1"/>
</dbReference>
<evidence type="ECO:0000313" key="20">
    <source>
        <dbReference type="Proteomes" id="UP000019276"/>
    </source>
</evidence>
<evidence type="ECO:0000259" key="17">
    <source>
        <dbReference type="Pfam" id="PF16187"/>
    </source>
</evidence>
<feature type="domain" description="Peptidase M16 middle/third" evidence="17">
    <location>
        <begin position="407"/>
        <end position="683"/>
    </location>
</feature>
<dbReference type="GO" id="GO:0005737">
    <property type="term" value="C:cytoplasm"/>
    <property type="evidence" value="ECO:0007669"/>
    <property type="project" value="UniProtKB-ARBA"/>
</dbReference>
<keyword evidence="7" id="KW-0479">Metal-binding</keyword>
<name>W7QJ32_9ALTE</name>
<dbReference type="InterPro" id="IPR007863">
    <property type="entry name" value="Peptidase_M16_C"/>
</dbReference>
<comment type="similarity">
    <text evidence="3 14">Belongs to the peptidase M16 family.</text>
</comment>
<feature type="domain" description="Peptidase M16 C-terminal" evidence="16">
    <location>
        <begin position="222"/>
        <end position="398"/>
    </location>
</feature>